<keyword evidence="3" id="KW-1185">Reference proteome</keyword>
<dbReference type="HOGENOM" id="CLU_381690_0_0_9"/>
<comment type="caution">
    <text evidence="2">The sequence shown here is derived from an EMBL/GenBank/DDBJ whole genome shotgun (WGS) entry which is preliminary data.</text>
</comment>
<name>D1PPX0_9FIRM</name>
<dbReference type="Proteomes" id="UP000003438">
    <property type="component" value="Unassembled WGS sequence"/>
</dbReference>
<reference evidence="2" key="1">
    <citation type="submission" date="2009-12" db="EMBL/GenBank/DDBJ databases">
        <authorList>
            <person name="Weinstock G."/>
            <person name="Sodergren E."/>
            <person name="Clifton S."/>
            <person name="Fulton L."/>
            <person name="Fulton B."/>
            <person name="Courtney L."/>
            <person name="Fronick C."/>
            <person name="Harrison M."/>
            <person name="Strong C."/>
            <person name="Farmer C."/>
            <person name="Delahaunty K."/>
            <person name="Markovic C."/>
            <person name="Hall O."/>
            <person name="Minx P."/>
            <person name="Tomlinson C."/>
            <person name="Mitreva M."/>
            <person name="Nelson J."/>
            <person name="Hou S."/>
            <person name="Wollam A."/>
            <person name="Pepin K.H."/>
            <person name="Johnson M."/>
            <person name="Bhonagiri V."/>
            <person name="Nash W.E."/>
            <person name="Warren W."/>
            <person name="Chinwalla A."/>
            <person name="Mardis E.R."/>
            <person name="Wilson R.K."/>
        </authorList>
    </citation>
    <scope>NUCLEOTIDE SEQUENCE [LARGE SCALE GENOMIC DNA]</scope>
    <source>
        <strain evidence="2">DSM 15176</strain>
    </source>
</reference>
<protein>
    <submittedName>
        <fullName evidence="2">CotH protein</fullName>
    </submittedName>
</protein>
<organism evidence="2 3">
    <name type="scientific">Subdoligranulum variabile DSM 15176</name>
    <dbReference type="NCBI Taxonomy" id="411471"/>
    <lineage>
        <taxon>Bacteria</taxon>
        <taxon>Bacillati</taxon>
        <taxon>Bacillota</taxon>
        <taxon>Clostridia</taxon>
        <taxon>Eubacteriales</taxon>
        <taxon>Oscillospiraceae</taxon>
        <taxon>Subdoligranulum</taxon>
    </lineage>
</organism>
<dbReference type="InterPro" id="IPR001322">
    <property type="entry name" value="Lamin_tail_dom"/>
</dbReference>
<dbReference type="InterPro" id="IPR059177">
    <property type="entry name" value="GH29D-like_dom"/>
</dbReference>
<dbReference type="RefSeq" id="WP_007047800.1">
    <property type="nucleotide sequence ID" value="NZ_GG704769.1"/>
</dbReference>
<dbReference type="InterPro" id="IPR036415">
    <property type="entry name" value="Lamin_tail_dom_sf"/>
</dbReference>
<sequence>MPTAANKLRRFLPPVLALAALGGVCLWEVDRIAARSRGYGNRMVVINEICAHNLSGLQDGNGNCGDWIELYNPYGGTIDLSGWTLTDDKDDPDRWTFPDGTVLEDYLVLFADGADTVDPAGYCHTAFALKTRGETLYLYDADGELVDHLKYPEQDFDITYGRAFGNGEDKGTFATATPGAANPVDFLDENREANLGTAEFSLPAGFYDEPVEVALSTDDPDALIFYTTDGSDPAENGTLYTGPITVESRAGEPNRYVSLPNRFEQGESLFLKSYAYRYAPDPVDKATTITARIYKDGSWSEECRAATYWVGVEAHTLPVISITADEQDLFGAEGIYTPGATYYTMMQQGSQEYQANFLSGEEIDAQIQLIGEEDTGSLDSRISVAGQATRLWMQMKNLSVHLTGSSEEKLAQAGIEDTPGGFSLKGPGNGSWQYFYVDGFWNNYLYGTGLGTQYNVPVVLYLEDEYWGIYCARESKNAELIERQYGVDADSVVICTHAEPDEDNSIAALESTLKELPCSESSWNWLCETFDIDSFIDYAIPQLYSNNWDGLRMPSNIYIWKADEGSSRYADGRWRFLLNDLDQSLIYGFMDPIGDLLDNPAQDTNIQQLLFQKLWEYEEFRTRFAEKFRTAMETTYAPEHILPAFEAWCAQLEPEMERNITRQKVETTVLAPLADKLTDSESSAEEMTMEQWQADYATLCDFLTNRADDLLEYLDMHLAEAENGI</sequence>
<dbReference type="AlphaFoldDB" id="D1PPX0"/>
<evidence type="ECO:0000313" key="3">
    <source>
        <dbReference type="Proteomes" id="UP000003438"/>
    </source>
</evidence>
<gene>
    <name evidence="2" type="ORF">SUBVAR_06437</name>
</gene>
<dbReference type="OrthoDB" id="9806464at2"/>
<dbReference type="PROSITE" id="PS51841">
    <property type="entry name" value="LTD"/>
    <property type="match status" value="1"/>
</dbReference>
<dbReference type="InterPro" id="IPR014867">
    <property type="entry name" value="Spore_coat_CotH_CotH2/3/7"/>
</dbReference>
<dbReference type="Pfam" id="PF00932">
    <property type="entry name" value="LTD"/>
    <property type="match status" value="1"/>
</dbReference>
<accession>D1PPX0</accession>
<proteinExistence type="predicted"/>
<dbReference type="Pfam" id="PF08757">
    <property type="entry name" value="CotH"/>
    <property type="match status" value="1"/>
</dbReference>
<feature type="domain" description="LTD" evidence="1">
    <location>
        <begin position="30"/>
        <end position="153"/>
    </location>
</feature>
<dbReference type="SUPFAM" id="SSF74853">
    <property type="entry name" value="Lamin A/C globular tail domain"/>
    <property type="match status" value="1"/>
</dbReference>
<dbReference type="Gene3D" id="2.60.40.1260">
    <property type="entry name" value="Lamin Tail domain"/>
    <property type="match status" value="1"/>
</dbReference>
<dbReference type="Pfam" id="PF13290">
    <property type="entry name" value="CHB_HEX_C_1"/>
    <property type="match status" value="1"/>
</dbReference>
<dbReference type="eggNOG" id="COG2312">
    <property type="taxonomic scope" value="Bacteria"/>
</dbReference>
<evidence type="ECO:0000313" key="2">
    <source>
        <dbReference type="EMBL" id="EFB75316.1"/>
    </source>
</evidence>
<dbReference type="EMBL" id="ACBY02000029">
    <property type="protein sequence ID" value="EFB75316.1"/>
    <property type="molecule type" value="Genomic_DNA"/>
</dbReference>
<evidence type="ECO:0000259" key="1">
    <source>
        <dbReference type="PROSITE" id="PS51841"/>
    </source>
</evidence>
<dbReference type="STRING" id="411471.SUBVAR_06437"/>